<dbReference type="EMBL" id="JBBNAG010000001">
    <property type="protein sequence ID" value="KAK9166882.1"/>
    <property type="molecule type" value="Genomic_DNA"/>
</dbReference>
<sequence length="182" mass="20250">MPGELYWEKHWLYYQKRSVKRKEQRRRMRRRRGDASDARSGEEIEVGDAIEYIIEGCGGIRDNSSIHDSIVELGLIEEQVDCESIGAPRPPNLGCLYRHHRAAAVVNKPNPSQPADDALEVVAVVVPERCSHKSPCAFPIDYARKPQTAQASEQLHQTLNVAPSALGRASTGICISPRLPGK</sequence>
<dbReference type="AlphaFoldDB" id="A0AAP0Q3Z5"/>
<organism evidence="1 2">
    <name type="scientific">Stephania cephalantha</name>
    <dbReference type="NCBI Taxonomy" id="152367"/>
    <lineage>
        <taxon>Eukaryota</taxon>
        <taxon>Viridiplantae</taxon>
        <taxon>Streptophyta</taxon>
        <taxon>Embryophyta</taxon>
        <taxon>Tracheophyta</taxon>
        <taxon>Spermatophyta</taxon>
        <taxon>Magnoliopsida</taxon>
        <taxon>Ranunculales</taxon>
        <taxon>Menispermaceae</taxon>
        <taxon>Menispermoideae</taxon>
        <taxon>Cissampelideae</taxon>
        <taxon>Stephania</taxon>
    </lineage>
</organism>
<evidence type="ECO:0000313" key="2">
    <source>
        <dbReference type="Proteomes" id="UP001419268"/>
    </source>
</evidence>
<accession>A0AAP0Q3Z5</accession>
<evidence type="ECO:0000313" key="1">
    <source>
        <dbReference type="EMBL" id="KAK9166882.1"/>
    </source>
</evidence>
<name>A0AAP0Q3Z5_9MAGN</name>
<dbReference type="Proteomes" id="UP001419268">
    <property type="component" value="Unassembled WGS sequence"/>
</dbReference>
<reference evidence="1 2" key="1">
    <citation type="submission" date="2024-01" db="EMBL/GenBank/DDBJ databases">
        <title>Genome assemblies of Stephania.</title>
        <authorList>
            <person name="Yang L."/>
        </authorList>
    </citation>
    <scope>NUCLEOTIDE SEQUENCE [LARGE SCALE GENOMIC DNA]</scope>
    <source>
        <strain evidence="1">JXDWG</strain>
        <tissue evidence="1">Leaf</tissue>
    </source>
</reference>
<keyword evidence="2" id="KW-1185">Reference proteome</keyword>
<protein>
    <submittedName>
        <fullName evidence="1">Uncharacterized protein</fullName>
    </submittedName>
</protein>
<comment type="caution">
    <text evidence="1">The sequence shown here is derived from an EMBL/GenBank/DDBJ whole genome shotgun (WGS) entry which is preliminary data.</text>
</comment>
<gene>
    <name evidence="1" type="ORF">Scep_002073</name>
</gene>
<proteinExistence type="predicted"/>